<evidence type="ECO:0000256" key="8">
    <source>
        <dbReference type="ARBA" id="ARBA00023136"/>
    </source>
</evidence>
<accession>A0A6P6YDB6</accession>
<dbReference type="KEGG" id="dpte:113796586"/>
<dbReference type="AlphaFoldDB" id="A0A6P6YDB6"/>
<evidence type="ECO:0000256" key="5">
    <source>
        <dbReference type="ARBA" id="ARBA00022792"/>
    </source>
</evidence>
<dbReference type="PANTHER" id="PTHR15099:SF2">
    <property type="entry name" value="TRANSMEMBRANE PROTEIN 11, MITOCHONDRIAL"/>
    <property type="match status" value="1"/>
</dbReference>
<keyword evidence="9" id="KW-1185">Reference proteome</keyword>
<evidence type="ECO:0000313" key="10">
    <source>
        <dbReference type="RefSeq" id="XP_027202689.1"/>
    </source>
</evidence>
<reference evidence="10" key="1">
    <citation type="submission" date="2025-08" db="UniProtKB">
        <authorList>
            <consortium name="RefSeq"/>
        </authorList>
    </citation>
    <scope>IDENTIFICATION</scope>
    <source>
        <strain evidence="10">Airmid</strain>
    </source>
</reference>
<evidence type="ECO:0000256" key="6">
    <source>
        <dbReference type="ARBA" id="ARBA00022989"/>
    </source>
</evidence>
<dbReference type="OMA" id="IFDGAHE"/>
<dbReference type="Pfam" id="PF14972">
    <property type="entry name" value="Mito_morph_reg"/>
    <property type="match status" value="1"/>
</dbReference>
<evidence type="ECO:0000256" key="2">
    <source>
        <dbReference type="ARBA" id="ARBA00004448"/>
    </source>
</evidence>
<dbReference type="GO" id="GO:0005743">
    <property type="term" value="C:mitochondrial inner membrane"/>
    <property type="evidence" value="ECO:0007669"/>
    <property type="project" value="UniProtKB-SubCell"/>
</dbReference>
<keyword evidence="6" id="KW-1133">Transmembrane helix</keyword>
<keyword evidence="5" id="KW-0999">Mitochondrion inner membrane</keyword>
<dbReference type="RefSeq" id="XP_027202689.1">
    <property type="nucleotide sequence ID" value="XM_027346888.1"/>
</dbReference>
<keyword evidence="4" id="KW-0812">Transmembrane</keyword>
<dbReference type="OrthoDB" id="9970856at2759"/>
<protein>
    <submittedName>
        <fullName evidence="10">Uncharacterized protein LOC113796586</fullName>
    </submittedName>
</protein>
<evidence type="ECO:0000256" key="1">
    <source>
        <dbReference type="ARBA" id="ARBA00002812"/>
    </source>
</evidence>
<comment type="function">
    <text evidence="1">Plays a role in mitochondrial morphogenesis.</text>
</comment>
<evidence type="ECO:0000256" key="7">
    <source>
        <dbReference type="ARBA" id="ARBA00023128"/>
    </source>
</evidence>
<keyword evidence="7" id="KW-0496">Mitochondrion</keyword>
<keyword evidence="8" id="KW-0472">Membrane</keyword>
<dbReference type="InterPro" id="IPR026120">
    <property type="entry name" value="TMEM11"/>
</dbReference>
<evidence type="ECO:0000256" key="3">
    <source>
        <dbReference type="ARBA" id="ARBA00006060"/>
    </source>
</evidence>
<dbReference type="CTD" id="3772100"/>
<evidence type="ECO:0000256" key="4">
    <source>
        <dbReference type="ARBA" id="ARBA00022692"/>
    </source>
</evidence>
<name>A0A6P6YDB6_DERPT</name>
<dbReference type="Proteomes" id="UP000515146">
    <property type="component" value="Unplaced"/>
</dbReference>
<dbReference type="GO" id="GO:0007007">
    <property type="term" value="P:inner mitochondrial membrane organization"/>
    <property type="evidence" value="ECO:0007669"/>
    <property type="project" value="TreeGrafter"/>
</dbReference>
<dbReference type="InParanoid" id="A0A6P6YDB6"/>
<proteinExistence type="inferred from homology"/>
<evidence type="ECO:0000313" key="9">
    <source>
        <dbReference type="Proteomes" id="UP000515146"/>
    </source>
</evidence>
<organism evidence="9 10">
    <name type="scientific">Dermatophagoides pteronyssinus</name>
    <name type="common">European house dust mite</name>
    <dbReference type="NCBI Taxonomy" id="6956"/>
    <lineage>
        <taxon>Eukaryota</taxon>
        <taxon>Metazoa</taxon>
        <taxon>Ecdysozoa</taxon>
        <taxon>Arthropoda</taxon>
        <taxon>Chelicerata</taxon>
        <taxon>Arachnida</taxon>
        <taxon>Acari</taxon>
        <taxon>Acariformes</taxon>
        <taxon>Sarcoptiformes</taxon>
        <taxon>Astigmata</taxon>
        <taxon>Psoroptidia</taxon>
        <taxon>Analgoidea</taxon>
        <taxon>Pyroglyphidae</taxon>
        <taxon>Dermatophagoidinae</taxon>
        <taxon>Dermatophagoides</taxon>
    </lineage>
</organism>
<comment type="subcellular location">
    <subcellularLocation>
        <location evidence="2">Mitochondrion inner membrane</location>
        <topology evidence="2">Multi-pass membrane protein</topology>
    </subcellularLocation>
</comment>
<dbReference type="PANTHER" id="PTHR15099">
    <property type="entry name" value="PROTEIN PM1"/>
    <property type="match status" value="1"/>
</dbReference>
<comment type="similarity">
    <text evidence="3">Belongs to the TMEM11 family.</text>
</comment>
<sequence>MIDDSTFFEFGQEMIVIREIFDGAHELFENELERAFEFGCPTIVIEPCRLGEETARWIWFGEYLTRYSIITGIGSIITGLLWPNRIFIQSTLIGTALLAHGIHLVSWQQDICSQYRVESNPEQYLKLLASQQSQEQTKFPEIDAVSLVTSTQEFSPGNDSDSGSSDDKKKQQQQQQSPQSSDPSSSSSVKQNRYRPTNPYEMILSTSARRQRSPVVLCRRTNIDLRRSNWINAAVSLLAIAFSFIRLVRSSIFHHHHHNNIVNHSTKSLLMNQNFHHQSWSSFLKTLI</sequence>
<gene>
    <name evidence="10" type="primary">LOC113796586</name>
</gene>